<comment type="caution">
    <text evidence="6">The sequence shown here is derived from an EMBL/GenBank/DDBJ whole genome shotgun (WGS) entry which is preliminary data.</text>
</comment>
<evidence type="ECO:0000313" key="7">
    <source>
        <dbReference type="Proteomes" id="UP001143480"/>
    </source>
</evidence>
<proteinExistence type="predicted"/>
<dbReference type="PANTHER" id="PTHR42847">
    <property type="entry name" value="ALKANESULFONATE MONOOXYGENASE"/>
    <property type="match status" value="1"/>
</dbReference>
<dbReference type="InterPro" id="IPR050172">
    <property type="entry name" value="SsuD_RutA_monooxygenase"/>
</dbReference>
<dbReference type="GO" id="GO:0046306">
    <property type="term" value="P:alkanesulfonate catabolic process"/>
    <property type="evidence" value="ECO:0007669"/>
    <property type="project" value="TreeGrafter"/>
</dbReference>
<dbReference type="PANTHER" id="PTHR42847:SF4">
    <property type="entry name" value="ALKANESULFONATE MONOOXYGENASE-RELATED"/>
    <property type="match status" value="1"/>
</dbReference>
<accession>A0A9W6NN79</accession>
<evidence type="ECO:0000259" key="5">
    <source>
        <dbReference type="Pfam" id="PF00296"/>
    </source>
</evidence>
<dbReference type="Pfam" id="PF00296">
    <property type="entry name" value="Bac_luciferase"/>
    <property type="match status" value="1"/>
</dbReference>
<dbReference type="InterPro" id="IPR011251">
    <property type="entry name" value="Luciferase-like_dom"/>
</dbReference>
<dbReference type="RefSeq" id="WP_379993201.1">
    <property type="nucleotide sequence ID" value="NZ_JBHMCC010000028.1"/>
</dbReference>
<dbReference type="Proteomes" id="UP001143480">
    <property type="component" value="Unassembled WGS sequence"/>
</dbReference>
<keyword evidence="4" id="KW-0503">Monooxygenase</keyword>
<name>A0A9W6NN79_9ACTN</name>
<dbReference type="InterPro" id="IPR036661">
    <property type="entry name" value="Luciferase-like_sf"/>
</dbReference>
<dbReference type="SUPFAM" id="SSF51679">
    <property type="entry name" value="Bacterial luciferase-like"/>
    <property type="match status" value="1"/>
</dbReference>
<dbReference type="InterPro" id="IPR019921">
    <property type="entry name" value="Lucif-like_OxRdtase_Rv2161c"/>
</dbReference>
<gene>
    <name evidence="6" type="ORF">GCM10017581_049070</name>
</gene>
<protein>
    <submittedName>
        <fullName evidence="6">LLM class F420-dependent oxidoreductase</fullName>
    </submittedName>
</protein>
<dbReference type="GO" id="GO:0008726">
    <property type="term" value="F:alkanesulfonate monooxygenase activity"/>
    <property type="evidence" value="ECO:0007669"/>
    <property type="project" value="TreeGrafter"/>
</dbReference>
<dbReference type="AlphaFoldDB" id="A0A9W6NN79"/>
<keyword evidence="3" id="KW-0560">Oxidoreductase</keyword>
<sequence>MDFGIGYFPTHNAMAPGDLARLAEERGQSAVFFAEHTHIPASRDTPYEDGRELPQKYWHTYDLFVALTAAAAATSRLRVGSGICLVIERDPIITAKEVASLDNLSGGRFEFGVGAGWNREEMRNHGTDPRVRMAVLHERIQAMKAIWAEEEASYHGTYVDFQRIWSFPKPVQRPHPPILVGGTGPGVLDRVLAFGDAWFPNYRSGGGVIERIGELRAKAERHIDVQVLSAPADPVVLQRLHEAGVQRASRWIPSGPRSIVERGLEEWERAIADFAGEGA</sequence>
<evidence type="ECO:0000256" key="3">
    <source>
        <dbReference type="ARBA" id="ARBA00023002"/>
    </source>
</evidence>
<dbReference type="Gene3D" id="3.20.20.30">
    <property type="entry name" value="Luciferase-like domain"/>
    <property type="match status" value="1"/>
</dbReference>
<dbReference type="EMBL" id="BSFP01000030">
    <property type="protein sequence ID" value="GLL03164.1"/>
    <property type="molecule type" value="Genomic_DNA"/>
</dbReference>
<dbReference type="NCBIfam" id="TIGR03619">
    <property type="entry name" value="F420_Rv2161c"/>
    <property type="match status" value="1"/>
</dbReference>
<reference evidence="6" key="1">
    <citation type="journal article" date="2014" name="Int. J. Syst. Evol. Microbiol.">
        <title>Complete genome sequence of Corynebacterium casei LMG S-19264T (=DSM 44701T), isolated from a smear-ripened cheese.</title>
        <authorList>
            <consortium name="US DOE Joint Genome Institute (JGI-PGF)"/>
            <person name="Walter F."/>
            <person name="Albersmeier A."/>
            <person name="Kalinowski J."/>
            <person name="Ruckert C."/>
        </authorList>
    </citation>
    <scope>NUCLEOTIDE SEQUENCE</scope>
    <source>
        <strain evidence="6">VKM Ac-1321</strain>
    </source>
</reference>
<keyword evidence="2" id="KW-0288">FMN</keyword>
<keyword evidence="7" id="KW-1185">Reference proteome</keyword>
<evidence type="ECO:0000256" key="2">
    <source>
        <dbReference type="ARBA" id="ARBA00022643"/>
    </source>
</evidence>
<evidence type="ECO:0000313" key="6">
    <source>
        <dbReference type="EMBL" id="GLL03164.1"/>
    </source>
</evidence>
<evidence type="ECO:0000256" key="1">
    <source>
        <dbReference type="ARBA" id="ARBA00022630"/>
    </source>
</evidence>
<feature type="domain" description="Luciferase-like" evidence="5">
    <location>
        <begin position="18"/>
        <end position="224"/>
    </location>
</feature>
<reference evidence="6" key="2">
    <citation type="submission" date="2023-01" db="EMBL/GenBank/DDBJ databases">
        <authorList>
            <person name="Sun Q."/>
            <person name="Evtushenko L."/>
        </authorList>
    </citation>
    <scope>NUCLEOTIDE SEQUENCE</scope>
    <source>
        <strain evidence="6">VKM Ac-1321</strain>
    </source>
</reference>
<evidence type="ECO:0000256" key="4">
    <source>
        <dbReference type="ARBA" id="ARBA00023033"/>
    </source>
</evidence>
<organism evidence="6 7">
    <name type="scientific">Dactylosporangium matsuzakiense</name>
    <dbReference type="NCBI Taxonomy" id="53360"/>
    <lineage>
        <taxon>Bacteria</taxon>
        <taxon>Bacillati</taxon>
        <taxon>Actinomycetota</taxon>
        <taxon>Actinomycetes</taxon>
        <taxon>Micromonosporales</taxon>
        <taxon>Micromonosporaceae</taxon>
        <taxon>Dactylosporangium</taxon>
    </lineage>
</organism>
<keyword evidence="1" id="KW-0285">Flavoprotein</keyword>